<dbReference type="InterPro" id="IPR056602">
    <property type="entry name" value="Beta-prop_LRRK2"/>
</dbReference>
<evidence type="ECO:0000313" key="5">
    <source>
        <dbReference type="EMBL" id="TGZ64538.1"/>
    </source>
</evidence>
<proteinExistence type="predicted"/>
<feature type="compositionally biased region" description="Low complexity" evidence="2">
    <location>
        <begin position="1451"/>
        <end position="1465"/>
    </location>
</feature>
<evidence type="ECO:0000259" key="4">
    <source>
        <dbReference type="PROSITE" id="PS50086"/>
    </source>
</evidence>
<accession>A0A4S2LTT5</accession>
<feature type="domain" description="PH" evidence="3">
    <location>
        <begin position="4"/>
        <end position="107"/>
    </location>
</feature>
<dbReference type="GO" id="GO:0005813">
    <property type="term" value="C:centrosome"/>
    <property type="evidence" value="ECO:0007669"/>
    <property type="project" value="UniProtKB-SubCell"/>
</dbReference>
<dbReference type="GO" id="GO:0031267">
    <property type="term" value="F:small GTPase binding"/>
    <property type="evidence" value="ECO:0007669"/>
    <property type="project" value="TreeGrafter"/>
</dbReference>
<dbReference type="InterPro" id="IPR001849">
    <property type="entry name" value="PH_domain"/>
</dbReference>
<feature type="compositionally biased region" description="Basic and acidic residues" evidence="2">
    <location>
        <begin position="284"/>
        <end position="294"/>
    </location>
</feature>
<dbReference type="PROSITE" id="PS50086">
    <property type="entry name" value="TBC_RABGAP"/>
    <property type="match status" value="1"/>
</dbReference>
<evidence type="ECO:0000256" key="1">
    <source>
        <dbReference type="ARBA" id="ARBA00004300"/>
    </source>
</evidence>
<dbReference type="SMART" id="SM00233">
    <property type="entry name" value="PH"/>
    <property type="match status" value="1"/>
</dbReference>
<dbReference type="OrthoDB" id="294251at2759"/>
<dbReference type="Proteomes" id="UP000308267">
    <property type="component" value="Unassembled WGS sequence"/>
</dbReference>
<evidence type="ECO:0000256" key="2">
    <source>
        <dbReference type="SAM" id="MobiDB-lite"/>
    </source>
</evidence>
<feature type="region of interest" description="Disordered" evidence="2">
    <location>
        <begin position="180"/>
        <end position="216"/>
    </location>
</feature>
<feature type="compositionally biased region" description="Basic and acidic residues" evidence="2">
    <location>
        <begin position="323"/>
        <end position="333"/>
    </location>
</feature>
<dbReference type="Gene3D" id="1.10.8.270">
    <property type="entry name" value="putative rabgap domain of human tbc1 domain family member 14 like domains"/>
    <property type="match status" value="1"/>
</dbReference>
<keyword evidence="6" id="KW-1185">Reference proteome</keyword>
<evidence type="ECO:0000313" key="6">
    <source>
        <dbReference type="Proteomes" id="UP000308267"/>
    </source>
</evidence>
<feature type="compositionally biased region" description="Polar residues" evidence="2">
    <location>
        <begin position="1362"/>
        <end position="1381"/>
    </location>
</feature>
<dbReference type="PANTHER" id="PTHR47219:SF20">
    <property type="entry name" value="TBC1 DOMAIN FAMILY MEMBER 2B"/>
    <property type="match status" value="1"/>
</dbReference>
<dbReference type="InterPro" id="IPR000195">
    <property type="entry name" value="Rab-GAP-TBC_dom"/>
</dbReference>
<dbReference type="PROSITE" id="PS50003">
    <property type="entry name" value="PH_DOMAIN"/>
    <property type="match status" value="1"/>
</dbReference>
<dbReference type="FunFam" id="1.10.8.270:FF:000026">
    <property type="entry name" value="TBC (Tre-2/Bub2/Cdc16) domain family"/>
    <property type="match status" value="1"/>
</dbReference>
<evidence type="ECO:0008006" key="7">
    <source>
        <dbReference type="Google" id="ProtNLM"/>
    </source>
</evidence>
<dbReference type="EMBL" id="SJOL01006699">
    <property type="protein sequence ID" value="TGZ64538.1"/>
    <property type="molecule type" value="Genomic_DNA"/>
</dbReference>
<comment type="caution">
    <text evidence="5">The sequence shown here is derived from an EMBL/GenBank/DDBJ whole genome shotgun (WGS) entry which is preliminary data.</text>
</comment>
<dbReference type="PANTHER" id="PTHR47219">
    <property type="entry name" value="RAB GTPASE-ACTIVATING PROTEIN 1-LIKE"/>
    <property type="match status" value="1"/>
</dbReference>
<dbReference type="SMART" id="SM00164">
    <property type="entry name" value="TBC"/>
    <property type="match status" value="1"/>
</dbReference>
<feature type="domain" description="Rab-GAP TBC" evidence="4">
    <location>
        <begin position="630"/>
        <end position="826"/>
    </location>
</feature>
<dbReference type="SUPFAM" id="SSF47923">
    <property type="entry name" value="Ypt/Rab-GAP domain of gyp1p"/>
    <property type="match status" value="2"/>
</dbReference>
<comment type="subcellular location">
    <subcellularLocation>
        <location evidence="1">Cytoplasm</location>
        <location evidence="1">Cytoskeleton</location>
        <location evidence="1">Microtubule organizing center</location>
        <location evidence="1">Centrosome</location>
    </subcellularLocation>
</comment>
<gene>
    <name evidence="5" type="ORF">CRM22_006329</name>
</gene>
<dbReference type="InterPro" id="IPR050302">
    <property type="entry name" value="Rab_GAP_TBC_domain"/>
</dbReference>
<dbReference type="InterPro" id="IPR015943">
    <property type="entry name" value="WD40/YVTN_repeat-like_dom_sf"/>
</dbReference>
<dbReference type="SUPFAM" id="SSF50978">
    <property type="entry name" value="WD40 repeat-like"/>
    <property type="match status" value="1"/>
</dbReference>
<name>A0A4S2LTT5_OPIFE</name>
<feature type="region of interest" description="Disordered" evidence="2">
    <location>
        <begin position="1362"/>
        <end position="1385"/>
    </location>
</feature>
<dbReference type="EMBL" id="SJOL01006699">
    <property type="protein sequence ID" value="TGZ64539.1"/>
    <property type="molecule type" value="Genomic_DNA"/>
</dbReference>
<dbReference type="Gene3D" id="2.30.29.30">
    <property type="entry name" value="Pleckstrin-homology domain (PH domain)/Phosphotyrosine-binding domain (PTB)"/>
    <property type="match status" value="1"/>
</dbReference>
<sequence>MSRWQRLSGYLHTKPTGPFRRFKGSQKHWYEFDESTMTVRAYRNEDEANAPNREPLRVINIVNAAFFIDPTEFHQFVITSEGKDNILQAETEEAMMLWLDTLQARRNEAIRNDLEALMQGDSINITERRRQPKISTAKLPTGTLRISNAVSYDVNDIQFNSPMKPWRVANMFQFGGSNISLSRPTTPVSPMDSPAKTSPTSHAEPDSPSDTSGQMVNSEILSESSLATDKDDIWDTKPQTLLVSTTSPIPEKLKGYTIGSRYPAANSRTDVRGRSRSPGLMDSHTNEHLSHQSEEDSAAAGVSGHELKYLGNDFSEIYEKAERSENAEVDGVRTSDYCGSLKRGSNSSDSGPSYKAEDRPLGYRQAAFLMTIRDLQAQLDASLERESSLRQMLASREAAMAELDHRISQIEDLEERTGELSIMENVTNSTLRHMVIDMERKQRVLTKKLHFLVSEVRDLSAVQHMLTDHGAKQVRYTKKLNSDVLQWKYDYVKLLESCLGAFRVDSCHGLVFGDYGRSKLYEQLQFSRWTVSQACKVVLAKLLEEARRKDPTLPLLNRSKTTEYHVDIYGFKQSYADEVAVLHYVCRHLREFLDRQRAPEADRNRAWTELVKSPTRELSRNELKHLCRAGVPAAMRGGVWRMLIHGELKSIMTEKGPHYYNRLISEISESKIATKYRKQISLDLLRTMPNNIQFDSLEAPGIQKLQEILQAYSIHNPAVGYCQGMNFLVAIALLFLNKEDAFWCLTAILERYLPKKYFNCGLISAQVDQLVLKDLLASKLPRLAEHIQRMEIDISAITLNWFLAIFYDSVPFETLIRIWDIFLLDGSKCLFRFALALLKRNEEMLMHQSDTISFWKCLKSASRLTYDADSLVKTAYEELKPFFSRNTLMTLQNHHYGILSKAMSEKQRLWQRIIMEVGEREIDETKVLMRRKNSDPARACVQAAISFEGDQIWICHGGAFDTRISAVDVEESKMMQLDIEMDAHVSSLCFLNDDIMLIGLMSGKLCAYSIKTKELFWQLPVHDSITDIVVAAWPYENVNKMFAGLSNGELVVIENAGATEPKDSTFVLCIGFTRIASLLLVDNQLWCACGNSVYIFNAATLDYHNQFCISENALDLILTMKLSRYGVWIGVRGSPIIELWDVKTLNRLLLFNTHKDAYVSRREDDEGTFDIHRVTALLPHEESVWVGTGNGDIIVFEVATHLSDTEVSKPGAESEPTSPTQKSICSLVTNSTNAKQPRFRHHSGSVLRVDIEPTLGCTEETRENTTDANTGHVLPFIYRGRVHSIPVAPLRKANTNPDLAFVAGEDNYDNSQENTSNPVSTPKVKFRDKLQEEHDVVHEPVGETELAEKIVADVLDNTVQSIKPTETGQDSCSPVPETNESTNEELREQVDWNLTNFPEGQTEKDNGSQPAISSKLEVSHDELTSSDTNMGSTPMTPTRSNSEASSTSLVPNSPDSGSPSPIIPSAQPMFYPLRRESRNPDAMRLPTARIHLQAVLRNKVSETPIRTFLTHINKLGESIIVSCATYFYDDDAILKWSRCEGERSIWTNNPIFFFDQASQQIQFPAYMMNTLRMRRESLRRRITLHTGPDV</sequence>
<feature type="region of interest" description="Disordered" evidence="2">
    <location>
        <begin position="260"/>
        <end position="302"/>
    </location>
</feature>
<reference evidence="5 6" key="1">
    <citation type="journal article" date="2019" name="BMC Genomics">
        <title>New insights from Opisthorchis felineus genome: update on genomics of the epidemiologically important liver flukes.</title>
        <authorList>
            <person name="Ershov N.I."/>
            <person name="Mordvinov V.A."/>
            <person name="Prokhortchouk E.B."/>
            <person name="Pakharukova M.Y."/>
            <person name="Gunbin K.V."/>
            <person name="Ustyantsev K."/>
            <person name="Genaev M.A."/>
            <person name="Blinov A.G."/>
            <person name="Mazur A."/>
            <person name="Boulygina E."/>
            <person name="Tsygankova S."/>
            <person name="Khrameeva E."/>
            <person name="Chekanov N."/>
            <person name="Fan G."/>
            <person name="Xiao A."/>
            <person name="Zhang H."/>
            <person name="Xu X."/>
            <person name="Yang H."/>
            <person name="Solovyev V."/>
            <person name="Lee S.M."/>
            <person name="Liu X."/>
            <person name="Afonnikov D.A."/>
            <person name="Skryabin K.G."/>
        </authorList>
    </citation>
    <scope>NUCLEOTIDE SEQUENCE [LARGE SCALE GENOMIC DNA]</scope>
    <source>
        <strain evidence="5">AK-0245</strain>
        <tissue evidence="5">Whole organism</tissue>
    </source>
</reference>
<dbReference type="InterPro" id="IPR035969">
    <property type="entry name" value="Rab-GAP_TBC_sf"/>
</dbReference>
<dbReference type="SUPFAM" id="SSF50729">
    <property type="entry name" value="PH domain-like"/>
    <property type="match status" value="1"/>
</dbReference>
<protein>
    <recommendedName>
        <fullName evidence="7">TBC1 domain family member 2B</fullName>
    </recommendedName>
</protein>
<dbReference type="Gene3D" id="1.10.472.80">
    <property type="entry name" value="Ypt/Rab-GAP domain of gyp1p, domain 3"/>
    <property type="match status" value="1"/>
</dbReference>
<dbReference type="STRING" id="147828.A0A4S2LTT5"/>
<dbReference type="InterPro" id="IPR036322">
    <property type="entry name" value="WD40_repeat_dom_sf"/>
</dbReference>
<dbReference type="Pfam" id="PF00566">
    <property type="entry name" value="RabGAP-TBC"/>
    <property type="match status" value="1"/>
</dbReference>
<dbReference type="CDD" id="cd01265">
    <property type="entry name" value="PH_TBC1D2A"/>
    <property type="match status" value="1"/>
</dbReference>
<dbReference type="Gene3D" id="2.130.10.10">
    <property type="entry name" value="YVTN repeat-like/Quinoprotein amine dehydrogenase"/>
    <property type="match status" value="1"/>
</dbReference>
<evidence type="ECO:0000259" key="3">
    <source>
        <dbReference type="PROSITE" id="PS50003"/>
    </source>
</evidence>
<dbReference type="InterPro" id="IPR011993">
    <property type="entry name" value="PH-like_dom_sf"/>
</dbReference>
<feature type="compositionally biased region" description="Polar residues" evidence="2">
    <location>
        <begin position="1425"/>
        <end position="1450"/>
    </location>
</feature>
<feature type="region of interest" description="Disordered" evidence="2">
    <location>
        <begin position="1419"/>
        <end position="1467"/>
    </location>
</feature>
<feature type="region of interest" description="Disordered" evidence="2">
    <location>
        <begin position="323"/>
        <end position="358"/>
    </location>
</feature>
<organism evidence="5 6">
    <name type="scientific">Opisthorchis felineus</name>
    <dbReference type="NCBI Taxonomy" id="147828"/>
    <lineage>
        <taxon>Eukaryota</taxon>
        <taxon>Metazoa</taxon>
        <taxon>Spiralia</taxon>
        <taxon>Lophotrochozoa</taxon>
        <taxon>Platyhelminthes</taxon>
        <taxon>Trematoda</taxon>
        <taxon>Digenea</taxon>
        <taxon>Opisthorchiida</taxon>
        <taxon>Opisthorchiata</taxon>
        <taxon>Opisthorchiidae</taxon>
        <taxon>Opisthorchis</taxon>
    </lineage>
</organism>
<dbReference type="GO" id="GO:0005096">
    <property type="term" value="F:GTPase activator activity"/>
    <property type="evidence" value="ECO:0007669"/>
    <property type="project" value="TreeGrafter"/>
</dbReference>
<dbReference type="Pfam" id="PF23748">
    <property type="entry name" value="Beta-prop_LRRK2"/>
    <property type="match status" value="1"/>
</dbReference>